<dbReference type="Pfam" id="PF13302">
    <property type="entry name" value="Acetyltransf_3"/>
    <property type="match status" value="1"/>
</dbReference>
<dbReference type="RefSeq" id="WP_093012228.1">
    <property type="nucleotide sequence ID" value="NZ_FOXV01000007.1"/>
</dbReference>
<evidence type="ECO:0000313" key="4">
    <source>
        <dbReference type="Proteomes" id="UP000243106"/>
    </source>
</evidence>
<proteinExistence type="predicted"/>
<dbReference type="Proteomes" id="UP000243106">
    <property type="component" value="Unassembled WGS sequence"/>
</dbReference>
<feature type="region of interest" description="Disordered" evidence="1">
    <location>
        <begin position="149"/>
        <end position="178"/>
    </location>
</feature>
<dbReference type="PANTHER" id="PTHR43792:SF1">
    <property type="entry name" value="N-ACETYLTRANSFERASE DOMAIN-CONTAINING PROTEIN"/>
    <property type="match status" value="1"/>
</dbReference>
<dbReference type="InterPro" id="IPR051531">
    <property type="entry name" value="N-acetyltransferase"/>
</dbReference>
<dbReference type="SUPFAM" id="SSF55729">
    <property type="entry name" value="Acyl-CoA N-acyltransferases (Nat)"/>
    <property type="match status" value="1"/>
</dbReference>
<evidence type="ECO:0000259" key="2">
    <source>
        <dbReference type="PROSITE" id="PS51186"/>
    </source>
</evidence>
<organism evidence="3 4">
    <name type="scientific">Roseivivax halotolerans</name>
    <dbReference type="NCBI Taxonomy" id="93684"/>
    <lineage>
        <taxon>Bacteria</taxon>
        <taxon>Pseudomonadati</taxon>
        <taxon>Pseudomonadota</taxon>
        <taxon>Alphaproteobacteria</taxon>
        <taxon>Rhodobacterales</taxon>
        <taxon>Roseobacteraceae</taxon>
        <taxon>Roseivivax</taxon>
    </lineage>
</organism>
<sequence>MTAAPVISTARLRLRGHTLADLEQLCDLFGTDRAVHMGGPVPRVAAWRWLASEVAMWELMGHGAWGIETQDGDFVGQVGILKPPHFPEVELGWTVLAEAEGKGYAFEAALAASLWAWDQGFETLVSYIDPANARSISLAKRLGATHDADAALPDGETPEDTIVYRHLPDTDGGAEAYA</sequence>
<gene>
    <name evidence="3" type="ORF">SAMN05421853_107170</name>
</gene>
<keyword evidence="3" id="KW-0808">Transferase</keyword>
<evidence type="ECO:0000256" key="1">
    <source>
        <dbReference type="SAM" id="MobiDB-lite"/>
    </source>
</evidence>
<reference evidence="4" key="1">
    <citation type="submission" date="2016-10" db="EMBL/GenBank/DDBJ databases">
        <authorList>
            <person name="Varghese N."/>
            <person name="Submissions S."/>
        </authorList>
    </citation>
    <scope>NUCLEOTIDE SEQUENCE [LARGE SCALE GENOMIC DNA]</scope>
    <source>
        <strain evidence="4">JCM 10271</strain>
    </source>
</reference>
<dbReference type="InterPro" id="IPR000182">
    <property type="entry name" value="GNAT_dom"/>
</dbReference>
<feature type="domain" description="N-acetyltransferase" evidence="2">
    <location>
        <begin position="12"/>
        <end position="169"/>
    </location>
</feature>
<protein>
    <submittedName>
        <fullName evidence="3">Protein N-acetyltransferase, RimJ/RimL family</fullName>
    </submittedName>
</protein>
<dbReference type="GO" id="GO:0016747">
    <property type="term" value="F:acyltransferase activity, transferring groups other than amino-acyl groups"/>
    <property type="evidence" value="ECO:0007669"/>
    <property type="project" value="InterPro"/>
</dbReference>
<dbReference type="InterPro" id="IPR016181">
    <property type="entry name" value="Acyl_CoA_acyltransferase"/>
</dbReference>
<dbReference type="STRING" id="93684.SAMN05421853_107170"/>
<accession>A0A1I5Z2K7</accession>
<evidence type="ECO:0000313" key="3">
    <source>
        <dbReference type="EMBL" id="SFQ50565.1"/>
    </source>
</evidence>
<dbReference type="PANTHER" id="PTHR43792">
    <property type="entry name" value="GNAT FAMILY, PUTATIVE (AFU_ORTHOLOGUE AFUA_3G00765)-RELATED-RELATED"/>
    <property type="match status" value="1"/>
</dbReference>
<name>A0A1I5Z2K7_9RHOB</name>
<dbReference type="Gene3D" id="3.40.630.30">
    <property type="match status" value="1"/>
</dbReference>
<dbReference type="PROSITE" id="PS51186">
    <property type="entry name" value="GNAT"/>
    <property type="match status" value="1"/>
</dbReference>
<dbReference type="EMBL" id="FOXV01000007">
    <property type="protein sequence ID" value="SFQ50565.1"/>
    <property type="molecule type" value="Genomic_DNA"/>
</dbReference>
<dbReference type="AlphaFoldDB" id="A0A1I5Z2K7"/>
<keyword evidence="4" id="KW-1185">Reference proteome</keyword>